<feature type="chain" id="PRO_5036911789" evidence="2">
    <location>
        <begin position="21"/>
        <end position="416"/>
    </location>
</feature>
<evidence type="ECO:0000313" key="4">
    <source>
        <dbReference type="Proteomes" id="UP000659388"/>
    </source>
</evidence>
<keyword evidence="4" id="KW-1185">Reference proteome</keyword>
<accession>A0A937FAS1</accession>
<dbReference type="AlphaFoldDB" id="A0A937FAS1"/>
<organism evidence="3 4">
    <name type="scientific">Fulvivirga sediminis</name>
    <dbReference type="NCBI Taxonomy" id="2803949"/>
    <lineage>
        <taxon>Bacteria</taxon>
        <taxon>Pseudomonadati</taxon>
        <taxon>Bacteroidota</taxon>
        <taxon>Cytophagia</taxon>
        <taxon>Cytophagales</taxon>
        <taxon>Fulvivirgaceae</taxon>
        <taxon>Fulvivirga</taxon>
    </lineage>
</organism>
<proteinExistence type="predicted"/>
<dbReference type="RefSeq" id="WP_202245230.1">
    <property type="nucleotide sequence ID" value="NZ_JAESIY010000008.1"/>
</dbReference>
<comment type="caution">
    <text evidence="3">The sequence shown here is derived from an EMBL/GenBank/DDBJ whole genome shotgun (WGS) entry which is preliminary data.</text>
</comment>
<name>A0A937FAS1_9BACT</name>
<keyword evidence="1" id="KW-0175">Coiled coil</keyword>
<protein>
    <submittedName>
        <fullName evidence="3">Uncharacterized protein</fullName>
    </submittedName>
</protein>
<dbReference type="EMBL" id="JAESIY010000008">
    <property type="protein sequence ID" value="MBL3657435.1"/>
    <property type="molecule type" value="Genomic_DNA"/>
</dbReference>
<evidence type="ECO:0000256" key="1">
    <source>
        <dbReference type="SAM" id="Coils"/>
    </source>
</evidence>
<gene>
    <name evidence="3" type="ORF">JL102_14910</name>
</gene>
<dbReference type="Proteomes" id="UP000659388">
    <property type="component" value="Unassembled WGS sequence"/>
</dbReference>
<feature type="coiled-coil region" evidence="1">
    <location>
        <begin position="181"/>
        <end position="243"/>
    </location>
</feature>
<reference evidence="3" key="1">
    <citation type="submission" date="2021-01" db="EMBL/GenBank/DDBJ databases">
        <title>Fulvivirga kasyanovii gen. nov., sp nov., a novel member of the phylum Bacteroidetes isolated from seawater in a mussel farm.</title>
        <authorList>
            <person name="Zhao L.-H."/>
            <person name="Wang Z.-J."/>
        </authorList>
    </citation>
    <scope>NUCLEOTIDE SEQUENCE</scope>
    <source>
        <strain evidence="3">2943</strain>
    </source>
</reference>
<keyword evidence="2" id="KW-0732">Signal</keyword>
<evidence type="ECO:0000313" key="3">
    <source>
        <dbReference type="EMBL" id="MBL3657435.1"/>
    </source>
</evidence>
<sequence>MRSPSFLVVVLILISYGLQAQNISSEHQAKLDQIKDPAKKERLYKKYLRKDAKEIDKKLSQHLPDSTFNDSTLVNKAKTEVQAIAKDSLKNHHLPTEIPIDTTSTLKEKGLKAIHDELDLPMDSAAVKAEAKARLEDELGTDIPDIKLDSTTVDQAEKELTKRAEEELKKRGDIQSLDGAENSEFSKLENYKEQLEKTQEQMRQKEAKQAMKAKMTSQAREFITQHSDKIQEVQSKMNGLKKKYSYVPNSKDLSTAQKRNSLKDKTFWERLSLGGNFNVSKTNPVTVDLSPVVAYKLNKASEIGITGAYRTQFGADKSGLKQLDDETYGFSVFGNHTVFNNLMVQLEGECLRTTTGSIEQNERSWKQTLLIGIGRKFKITKWLEMQTLVMFNVLHNPPKSPYPSPVVFKTGFRVSK</sequence>
<dbReference type="SUPFAM" id="SSF46966">
    <property type="entry name" value="Spectrin repeat"/>
    <property type="match status" value="1"/>
</dbReference>
<feature type="signal peptide" evidence="2">
    <location>
        <begin position="1"/>
        <end position="20"/>
    </location>
</feature>
<evidence type="ECO:0000256" key="2">
    <source>
        <dbReference type="SAM" id="SignalP"/>
    </source>
</evidence>